<dbReference type="GO" id="GO:0005886">
    <property type="term" value="C:plasma membrane"/>
    <property type="evidence" value="ECO:0007669"/>
    <property type="project" value="UniProtKB-SubCell"/>
</dbReference>
<keyword evidence="3 6" id="KW-0812">Transmembrane</keyword>
<dbReference type="PANTHER" id="PTHR43701">
    <property type="entry name" value="MEMBRANE TRANSPORTER PROTEIN MJ0441-RELATED"/>
    <property type="match status" value="1"/>
</dbReference>
<evidence type="ECO:0000256" key="2">
    <source>
        <dbReference type="ARBA" id="ARBA00009142"/>
    </source>
</evidence>
<evidence type="ECO:0000313" key="7">
    <source>
        <dbReference type="EMBL" id="MBB5173524.1"/>
    </source>
</evidence>
<proteinExistence type="inferred from homology"/>
<evidence type="ECO:0000256" key="1">
    <source>
        <dbReference type="ARBA" id="ARBA00004141"/>
    </source>
</evidence>
<dbReference type="PANTHER" id="PTHR43701:SF2">
    <property type="entry name" value="MEMBRANE TRANSPORTER PROTEIN YJNA-RELATED"/>
    <property type="match status" value="1"/>
</dbReference>
<dbReference type="Proteomes" id="UP000551878">
    <property type="component" value="Unassembled WGS sequence"/>
</dbReference>
<comment type="caution">
    <text evidence="7">The sequence shown here is derived from an EMBL/GenBank/DDBJ whole genome shotgun (WGS) entry which is preliminary data.</text>
</comment>
<protein>
    <recommendedName>
        <fullName evidence="6">Probable membrane transporter protein</fullName>
    </recommendedName>
</protein>
<evidence type="ECO:0000256" key="3">
    <source>
        <dbReference type="ARBA" id="ARBA00022692"/>
    </source>
</evidence>
<name>A0A840QQ69_9BACI</name>
<keyword evidence="5 6" id="KW-0472">Membrane</keyword>
<feature type="transmembrane region" description="Helical" evidence="6">
    <location>
        <begin position="81"/>
        <end position="99"/>
    </location>
</feature>
<accession>A0A840QQ69</accession>
<evidence type="ECO:0000256" key="6">
    <source>
        <dbReference type="RuleBase" id="RU363041"/>
    </source>
</evidence>
<feature type="transmembrane region" description="Helical" evidence="6">
    <location>
        <begin position="7"/>
        <end position="29"/>
    </location>
</feature>
<comment type="similarity">
    <text evidence="2 6">Belongs to the 4-toluene sulfonate uptake permease (TSUP) (TC 2.A.102) family.</text>
</comment>
<keyword evidence="8" id="KW-1185">Reference proteome</keyword>
<feature type="transmembrane region" description="Helical" evidence="6">
    <location>
        <begin position="157"/>
        <end position="188"/>
    </location>
</feature>
<dbReference type="InterPro" id="IPR051598">
    <property type="entry name" value="TSUP/Inactive_protease-like"/>
</dbReference>
<dbReference type="Pfam" id="PF01925">
    <property type="entry name" value="TauE"/>
    <property type="match status" value="1"/>
</dbReference>
<evidence type="ECO:0000313" key="8">
    <source>
        <dbReference type="Proteomes" id="UP000551878"/>
    </source>
</evidence>
<sequence length="274" mass="29920">MEWILLVILGLMAGTLGSLMGLGGGILIVPALLMFSDYFTSFSSMTPQVAVGTSLLMMIFTALSSTLAYVKQRKVDYKSGLLFFIGSGPGALFGVWLNQHLTTDPFLLLFGAFMILMSFFMLIRQRLKPLKLSVRGIQRSYTDDAGATYHYGYPRTLAIMISFIVGMVSGLFGIGGGALMVPAMVLIFRFPPHIAVATSMFMIFLSSIVSTFSHIQLGNVNWVYAMLLVPGAWIGGKLGAAINQRLSSDHLVFVFRIFLIIIGIRLIYQGGTSL</sequence>
<reference evidence="7 8" key="1">
    <citation type="submission" date="2020-08" db="EMBL/GenBank/DDBJ databases">
        <title>Genomic Encyclopedia of Type Strains, Phase IV (KMG-IV): sequencing the most valuable type-strain genomes for metagenomic binning, comparative biology and taxonomic classification.</title>
        <authorList>
            <person name="Goeker M."/>
        </authorList>
    </citation>
    <scope>NUCLEOTIDE SEQUENCE [LARGE SCALE GENOMIC DNA]</scope>
    <source>
        <strain evidence="7 8">DSM 24696</strain>
    </source>
</reference>
<gene>
    <name evidence="7" type="ORF">HNQ41_001711</name>
</gene>
<comment type="subcellular location">
    <subcellularLocation>
        <location evidence="6">Cell membrane</location>
        <topology evidence="6">Multi-pass membrane protein</topology>
    </subcellularLocation>
    <subcellularLocation>
        <location evidence="1">Membrane</location>
        <topology evidence="1">Multi-pass membrane protein</topology>
    </subcellularLocation>
</comment>
<dbReference type="RefSeq" id="WP_184663967.1">
    <property type="nucleotide sequence ID" value="NZ_JACHHB010000006.1"/>
</dbReference>
<feature type="transmembrane region" description="Helical" evidence="6">
    <location>
        <begin position="49"/>
        <end position="69"/>
    </location>
</feature>
<keyword evidence="6" id="KW-1003">Cell membrane</keyword>
<dbReference type="EMBL" id="JACHHB010000006">
    <property type="protein sequence ID" value="MBB5173524.1"/>
    <property type="molecule type" value="Genomic_DNA"/>
</dbReference>
<feature type="transmembrane region" description="Helical" evidence="6">
    <location>
        <begin position="250"/>
        <end position="268"/>
    </location>
</feature>
<evidence type="ECO:0000256" key="5">
    <source>
        <dbReference type="ARBA" id="ARBA00023136"/>
    </source>
</evidence>
<feature type="transmembrane region" description="Helical" evidence="6">
    <location>
        <begin position="194"/>
        <end position="215"/>
    </location>
</feature>
<organism evidence="7 8">
    <name type="scientific">Texcoconibacillus texcoconensis</name>
    <dbReference type="NCBI Taxonomy" id="1095777"/>
    <lineage>
        <taxon>Bacteria</taxon>
        <taxon>Bacillati</taxon>
        <taxon>Bacillota</taxon>
        <taxon>Bacilli</taxon>
        <taxon>Bacillales</taxon>
        <taxon>Bacillaceae</taxon>
        <taxon>Texcoconibacillus</taxon>
    </lineage>
</organism>
<feature type="transmembrane region" description="Helical" evidence="6">
    <location>
        <begin position="105"/>
        <end position="123"/>
    </location>
</feature>
<dbReference type="AlphaFoldDB" id="A0A840QQ69"/>
<feature type="transmembrane region" description="Helical" evidence="6">
    <location>
        <begin position="222"/>
        <end position="244"/>
    </location>
</feature>
<dbReference type="InterPro" id="IPR002781">
    <property type="entry name" value="TM_pro_TauE-like"/>
</dbReference>
<evidence type="ECO:0000256" key="4">
    <source>
        <dbReference type="ARBA" id="ARBA00022989"/>
    </source>
</evidence>
<keyword evidence="4 6" id="KW-1133">Transmembrane helix</keyword>